<dbReference type="CDD" id="cd07906">
    <property type="entry name" value="Adenylation_DNA_ligase_LigD_LigC"/>
    <property type="match status" value="1"/>
</dbReference>
<comment type="catalytic activity">
    <reaction evidence="4">
        <text>ATP + (deoxyribonucleotide)n-3'-hydroxyl + 5'-phospho-(deoxyribonucleotide)m = (deoxyribonucleotide)n+m + AMP + diphosphate.</text>
        <dbReference type="EC" id="6.5.1.1"/>
    </reaction>
</comment>
<dbReference type="Gene3D" id="3.30.1490.70">
    <property type="match status" value="1"/>
</dbReference>
<sequence>MQIHPMLAATSERRTFDSGWLLERKLDGVRAIAERDGDAVRLYSRTGQRIEAGYPELAAALAAQPVPRFAVDGEIVALDDRGATSFARLQRRMQLRDPQRALATGVRVSYFLFDLPALMGHDTTGLALLDRKQLLRESFDFAEPLFFTEHVAADGPVPLAEACARGWEGLVAKRADSRYVPRRSPDWLKLPCTAGQELVIGGHTDPGGRRNGFGALLVGHYADGALRYAGKVGTGFDARELDRLTGLLAALARPDPPFADPPATERTAHWVEPRLVARVAFTQWTRDGRLRAPRYQGLRTDKRPEDVVRE</sequence>
<comment type="similarity">
    <text evidence="1">Belongs to the ATP-dependent DNA ligase family.</text>
</comment>
<evidence type="ECO:0000259" key="5">
    <source>
        <dbReference type="Pfam" id="PF01068"/>
    </source>
</evidence>
<dbReference type="Gene3D" id="3.30.470.30">
    <property type="entry name" value="DNA ligase/mRNA capping enzyme"/>
    <property type="match status" value="1"/>
</dbReference>
<gene>
    <name evidence="7" type="primary">ligD</name>
    <name evidence="7" type="ORF">ACFQMG_13750</name>
</gene>
<comment type="caution">
    <text evidence="7">The sequence shown here is derived from an EMBL/GenBank/DDBJ whole genome shotgun (WGS) entry which is preliminary data.</text>
</comment>
<dbReference type="InterPro" id="IPR050191">
    <property type="entry name" value="ATP-dep_DNA_ligase"/>
</dbReference>
<dbReference type="InterPro" id="IPR016059">
    <property type="entry name" value="DNA_ligase_ATP-dep_CS"/>
</dbReference>
<dbReference type="SUPFAM" id="SSF56091">
    <property type="entry name" value="DNA ligase/mRNA capping enzyme, catalytic domain"/>
    <property type="match status" value="1"/>
</dbReference>
<evidence type="ECO:0000313" key="7">
    <source>
        <dbReference type="EMBL" id="MFC7180619.1"/>
    </source>
</evidence>
<dbReference type="GO" id="GO:0016874">
    <property type="term" value="F:ligase activity"/>
    <property type="evidence" value="ECO:0007669"/>
    <property type="project" value="UniProtKB-KW"/>
</dbReference>
<feature type="domain" description="DNA ligase ATP-dependent C-terminal" evidence="6">
    <location>
        <begin position="209"/>
        <end position="302"/>
    </location>
</feature>
<dbReference type="RefSeq" id="WP_345705062.1">
    <property type="nucleotide sequence ID" value="NZ_BAABKV010000001.1"/>
</dbReference>
<dbReference type="PANTHER" id="PTHR45674">
    <property type="entry name" value="DNA LIGASE 1/3 FAMILY MEMBER"/>
    <property type="match status" value="1"/>
</dbReference>
<dbReference type="SUPFAM" id="SSF50249">
    <property type="entry name" value="Nucleic acid-binding proteins"/>
    <property type="match status" value="1"/>
</dbReference>
<evidence type="ECO:0000256" key="4">
    <source>
        <dbReference type="ARBA" id="ARBA00034003"/>
    </source>
</evidence>
<keyword evidence="8" id="KW-1185">Reference proteome</keyword>
<protein>
    <recommendedName>
        <fullName evidence="2">DNA ligase (ATP)</fullName>
        <ecNumber evidence="2">6.5.1.1</ecNumber>
    </recommendedName>
</protein>
<proteinExistence type="inferred from homology"/>
<evidence type="ECO:0000256" key="2">
    <source>
        <dbReference type="ARBA" id="ARBA00012727"/>
    </source>
</evidence>
<dbReference type="InterPro" id="IPR014146">
    <property type="entry name" value="LigD_ligase_dom"/>
</dbReference>
<evidence type="ECO:0000256" key="3">
    <source>
        <dbReference type="ARBA" id="ARBA00022598"/>
    </source>
</evidence>
<dbReference type="Pfam" id="PF04679">
    <property type="entry name" value="DNA_ligase_A_C"/>
    <property type="match status" value="1"/>
</dbReference>
<dbReference type="Pfam" id="PF01068">
    <property type="entry name" value="DNA_ligase_A_M"/>
    <property type="match status" value="1"/>
</dbReference>
<dbReference type="EC" id="6.5.1.1" evidence="2"/>
<dbReference type="Proteomes" id="UP001596435">
    <property type="component" value="Unassembled WGS sequence"/>
</dbReference>
<evidence type="ECO:0000313" key="8">
    <source>
        <dbReference type="Proteomes" id="UP001596435"/>
    </source>
</evidence>
<feature type="domain" description="ATP-dependent DNA ligase family profile" evidence="5">
    <location>
        <begin position="5"/>
        <end position="190"/>
    </location>
</feature>
<dbReference type="CDD" id="cd07971">
    <property type="entry name" value="OBF_DNA_ligase_LigD"/>
    <property type="match status" value="1"/>
</dbReference>
<accession>A0ABW2FTN8</accession>
<dbReference type="InterPro" id="IPR012340">
    <property type="entry name" value="NA-bd_OB-fold"/>
</dbReference>
<dbReference type="InterPro" id="IPR012309">
    <property type="entry name" value="DNA_ligase_ATP-dep_C"/>
</dbReference>
<dbReference type="PROSITE" id="PS00697">
    <property type="entry name" value="DNA_LIGASE_A1"/>
    <property type="match status" value="1"/>
</dbReference>
<organism evidence="7 8">
    <name type="scientific">Kitasatospora paranensis</name>
    <dbReference type="NCBI Taxonomy" id="258053"/>
    <lineage>
        <taxon>Bacteria</taxon>
        <taxon>Bacillati</taxon>
        <taxon>Actinomycetota</taxon>
        <taxon>Actinomycetes</taxon>
        <taxon>Kitasatosporales</taxon>
        <taxon>Streptomycetaceae</taxon>
        <taxon>Kitasatospora</taxon>
    </lineage>
</organism>
<dbReference type="PANTHER" id="PTHR45674:SF4">
    <property type="entry name" value="DNA LIGASE 1"/>
    <property type="match status" value="1"/>
</dbReference>
<dbReference type="InterPro" id="IPR012310">
    <property type="entry name" value="DNA_ligase_ATP-dep_cent"/>
</dbReference>
<keyword evidence="3 7" id="KW-0436">Ligase</keyword>
<evidence type="ECO:0000259" key="6">
    <source>
        <dbReference type="Pfam" id="PF04679"/>
    </source>
</evidence>
<dbReference type="NCBIfam" id="TIGR02779">
    <property type="entry name" value="NHEJ_ligase_lig"/>
    <property type="match status" value="1"/>
</dbReference>
<dbReference type="EMBL" id="JBHTAJ010000021">
    <property type="protein sequence ID" value="MFC7180619.1"/>
    <property type="molecule type" value="Genomic_DNA"/>
</dbReference>
<dbReference type="Gene3D" id="2.40.50.140">
    <property type="entry name" value="Nucleic acid-binding proteins"/>
    <property type="match status" value="1"/>
</dbReference>
<evidence type="ECO:0000256" key="1">
    <source>
        <dbReference type="ARBA" id="ARBA00007572"/>
    </source>
</evidence>
<name>A0ABW2FTN8_9ACTN</name>
<reference evidence="8" key="1">
    <citation type="journal article" date="2019" name="Int. J. Syst. Evol. Microbiol.">
        <title>The Global Catalogue of Microorganisms (GCM) 10K type strain sequencing project: providing services to taxonomists for standard genome sequencing and annotation.</title>
        <authorList>
            <consortium name="The Broad Institute Genomics Platform"/>
            <consortium name="The Broad Institute Genome Sequencing Center for Infectious Disease"/>
            <person name="Wu L."/>
            <person name="Ma J."/>
        </authorList>
    </citation>
    <scope>NUCLEOTIDE SEQUENCE [LARGE SCALE GENOMIC DNA]</scope>
    <source>
        <strain evidence="8">CGMCC 1.12859</strain>
    </source>
</reference>